<reference evidence="3 4" key="1">
    <citation type="submission" date="2019-11" db="EMBL/GenBank/DDBJ databases">
        <title>Whole-genome sequencing of Allorhizobium vitis.</title>
        <authorList>
            <person name="Gan H.M."/>
            <person name="Savka M.A."/>
        </authorList>
    </citation>
    <scope>NUCLEOTIDE SEQUENCE [LARGE SCALE GENOMIC DNA]</scope>
    <source>
        <strain evidence="2 4">RF2/1</strain>
        <strain evidence="1 3">T1/7</strain>
    </source>
</reference>
<accession>A0ABD6GKZ2</accession>
<dbReference type="AlphaFoldDB" id="A0ABD6GKZ2"/>
<gene>
    <name evidence="2" type="ORF">BBK91_000010</name>
    <name evidence="1" type="ORF">BBL17_002570</name>
</gene>
<dbReference type="EMBL" id="MBFE02000001">
    <property type="protein sequence ID" value="MUO40688.1"/>
    <property type="molecule type" value="Genomic_DNA"/>
</dbReference>
<evidence type="ECO:0000313" key="2">
    <source>
        <dbReference type="EMBL" id="MUP08257.1"/>
    </source>
</evidence>
<name>A0ABD6GKZ2_AGRVI</name>
<dbReference type="Proteomes" id="UP000179536">
    <property type="component" value="Unassembled WGS sequence"/>
</dbReference>
<protein>
    <recommendedName>
        <fullName evidence="5">Prevent-host-death protein</fullName>
    </recommendedName>
</protein>
<evidence type="ECO:0000313" key="1">
    <source>
        <dbReference type="EMBL" id="MUO40688.1"/>
    </source>
</evidence>
<keyword evidence="3" id="KW-1185">Reference proteome</keyword>
<evidence type="ECO:0000313" key="3">
    <source>
        <dbReference type="Proteomes" id="UP000179454"/>
    </source>
</evidence>
<sequence length="86" mass="9508">MSNEKTRALAANKLRALVSRINLVPDGRQLVIVLRGDLAAILTSASGKKKPEFLNEKAILEDLMGRLAATEAQKRQKPSFWEGLSY</sequence>
<evidence type="ECO:0000313" key="4">
    <source>
        <dbReference type="Proteomes" id="UP000179536"/>
    </source>
</evidence>
<dbReference type="RefSeq" id="WP_041698648.1">
    <property type="nucleotide sequence ID" value="NZ_MBFA02000001.1"/>
</dbReference>
<evidence type="ECO:0008006" key="5">
    <source>
        <dbReference type="Google" id="ProtNLM"/>
    </source>
</evidence>
<proteinExistence type="predicted"/>
<organism evidence="2 4">
    <name type="scientific">Agrobacterium vitis</name>
    <name type="common">Rhizobium vitis</name>
    <dbReference type="NCBI Taxonomy" id="373"/>
    <lineage>
        <taxon>Bacteria</taxon>
        <taxon>Pseudomonadati</taxon>
        <taxon>Pseudomonadota</taxon>
        <taxon>Alphaproteobacteria</taxon>
        <taxon>Hyphomicrobiales</taxon>
        <taxon>Rhizobiaceae</taxon>
        <taxon>Rhizobium/Agrobacterium group</taxon>
        <taxon>Agrobacterium</taxon>
    </lineage>
</organism>
<dbReference type="Proteomes" id="UP000179454">
    <property type="component" value="Unassembled WGS sequence"/>
</dbReference>
<dbReference type="EMBL" id="MBFA02000001">
    <property type="protein sequence ID" value="MUP08257.1"/>
    <property type="molecule type" value="Genomic_DNA"/>
</dbReference>
<comment type="caution">
    <text evidence="2">The sequence shown here is derived from an EMBL/GenBank/DDBJ whole genome shotgun (WGS) entry which is preliminary data.</text>
</comment>